<dbReference type="InterPro" id="IPR001452">
    <property type="entry name" value="SH3_domain"/>
</dbReference>
<dbReference type="EMBL" id="LXPE01000017">
    <property type="protein sequence ID" value="OBA26517.1"/>
    <property type="molecule type" value="Genomic_DNA"/>
</dbReference>
<dbReference type="InterPro" id="IPR050670">
    <property type="entry name" value="STAM"/>
</dbReference>
<proteinExistence type="predicted"/>
<keyword evidence="1 2" id="KW-0728">SH3 domain</keyword>
<sequence length="54" mass="6197">AKSLFDYEADEANEISFKEGEIISQIEKKFDDWWHGVNETGEAGVFPSNYVELI</sequence>
<dbReference type="PANTHER" id="PTHR45929:SF3">
    <property type="entry name" value="JAK PATHWAY SIGNAL TRANSDUCTION ADAPTOR MOLECULE"/>
    <property type="match status" value="1"/>
</dbReference>
<dbReference type="SMART" id="SM00326">
    <property type="entry name" value="SH3"/>
    <property type="match status" value="1"/>
</dbReference>
<gene>
    <name evidence="4" type="ORF">HANVADRAFT_25129</name>
</gene>
<dbReference type="GO" id="GO:0033565">
    <property type="term" value="C:ESCRT-0 complex"/>
    <property type="evidence" value="ECO:0007669"/>
    <property type="project" value="TreeGrafter"/>
</dbReference>
<dbReference type="Gene3D" id="2.30.30.40">
    <property type="entry name" value="SH3 Domains"/>
    <property type="match status" value="1"/>
</dbReference>
<dbReference type="PRINTS" id="PR00452">
    <property type="entry name" value="SH3DOMAIN"/>
</dbReference>
<reference evidence="5" key="1">
    <citation type="journal article" date="2016" name="Proc. Natl. Acad. Sci. U.S.A.">
        <title>Comparative genomics of biotechnologically important yeasts.</title>
        <authorList>
            <person name="Riley R."/>
            <person name="Haridas S."/>
            <person name="Wolfe K.H."/>
            <person name="Lopes M.R."/>
            <person name="Hittinger C.T."/>
            <person name="Goeker M."/>
            <person name="Salamov A.A."/>
            <person name="Wisecaver J.H."/>
            <person name="Long T.M."/>
            <person name="Calvey C.H."/>
            <person name="Aerts A.L."/>
            <person name="Barry K.W."/>
            <person name="Choi C."/>
            <person name="Clum A."/>
            <person name="Coughlan A.Y."/>
            <person name="Deshpande S."/>
            <person name="Douglass A.P."/>
            <person name="Hanson S.J."/>
            <person name="Klenk H.-P."/>
            <person name="LaButti K.M."/>
            <person name="Lapidus A."/>
            <person name="Lindquist E.A."/>
            <person name="Lipzen A.M."/>
            <person name="Meier-Kolthoff J.P."/>
            <person name="Ohm R.A."/>
            <person name="Otillar R.P."/>
            <person name="Pangilinan J.L."/>
            <person name="Peng Y."/>
            <person name="Rokas A."/>
            <person name="Rosa C.A."/>
            <person name="Scheuner C."/>
            <person name="Sibirny A.A."/>
            <person name="Slot J.C."/>
            <person name="Stielow J.B."/>
            <person name="Sun H."/>
            <person name="Kurtzman C.P."/>
            <person name="Blackwell M."/>
            <person name="Grigoriev I.V."/>
            <person name="Jeffries T.W."/>
        </authorList>
    </citation>
    <scope>NUCLEOTIDE SEQUENCE [LARGE SCALE GENOMIC DNA]</scope>
    <source>
        <strain evidence="5">NRRL Y-1626</strain>
    </source>
</reference>
<evidence type="ECO:0000313" key="4">
    <source>
        <dbReference type="EMBL" id="OBA26517.1"/>
    </source>
</evidence>
<organism evidence="4 5">
    <name type="scientific">Hanseniaspora valbyensis NRRL Y-1626</name>
    <dbReference type="NCBI Taxonomy" id="766949"/>
    <lineage>
        <taxon>Eukaryota</taxon>
        <taxon>Fungi</taxon>
        <taxon>Dikarya</taxon>
        <taxon>Ascomycota</taxon>
        <taxon>Saccharomycotina</taxon>
        <taxon>Saccharomycetes</taxon>
        <taxon>Saccharomycodales</taxon>
        <taxon>Saccharomycodaceae</taxon>
        <taxon>Hanseniaspora</taxon>
    </lineage>
</organism>
<name>A0A1B7TCS3_9ASCO</name>
<dbReference type="InterPro" id="IPR036028">
    <property type="entry name" value="SH3-like_dom_sf"/>
</dbReference>
<dbReference type="OrthoDB" id="5971719at2759"/>
<protein>
    <submittedName>
        <fullName evidence="4">SH3-domain-containing protein</fullName>
    </submittedName>
</protein>
<keyword evidence="5" id="KW-1185">Reference proteome</keyword>
<comment type="caution">
    <text evidence="4">The sequence shown here is derived from an EMBL/GenBank/DDBJ whole genome shotgun (WGS) entry which is preliminary data.</text>
</comment>
<dbReference type="AlphaFoldDB" id="A0A1B7TCS3"/>
<feature type="non-terminal residue" evidence="4">
    <location>
        <position position="1"/>
    </location>
</feature>
<dbReference type="Pfam" id="PF00018">
    <property type="entry name" value="SH3_1"/>
    <property type="match status" value="1"/>
</dbReference>
<feature type="domain" description="SH3" evidence="3">
    <location>
        <begin position="1"/>
        <end position="54"/>
    </location>
</feature>
<accession>A0A1B7TCS3</accession>
<evidence type="ECO:0000313" key="5">
    <source>
        <dbReference type="Proteomes" id="UP000092321"/>
    </source>
</evidence>
<dbReference type="PANTHER" id="PTHR45929">
    <property type="entry name" value="JAK PATHWAY SIGNAL TRANSDUCTION ADAPTOR MOLECULE"/>
    <property type="match status" value="1"/>
</dbReference>
<evidence type="ECO:0000256" key="1">
    <source>
        <dbReference type="ARBA" id="ARBA00022443"/>
    </source>
</evidence>
<evidence type="ECO:0000256" key="2">
    <source>
        <dbReference type="PROSITE-ProRule" id="PRU00192"/>
    </source>
</evidence>
<dbReference type="SUPFAM" id="SSF50044">
    <property type="entry name" value="SH3-domain"/>
    <property type="match status" value="1"/>
</dbReference>
<dbReference type="GO" id="GO:0043328">
    <property type="term" value="P:protein transport to vacuole involved in ubiquitin-dependent protein catabolic process via the multivesicular body sorting pathway"/>
    <property type="evidence" value="ECO:0007669"/>
    <property type="project" value="TreeGrafter"/>
</dbReference>
<dbReference type="PROSITE" id="PS50002">
    <property type="entry name" value="SH3"/>
    <property type="match status" value="1"/>
</dbReference>
<dbReference type="Proteomes" id="UP000092321">
    <property type="component" value="Unassembled WGS sequence"/>
</dbReference>
<evidence type="ECO:0000259" key="3">
    <source>
        <dbReference type="PROSITE" id="PS50002"/>
    </source>
</evidence>